<name>A0ABV1HG38_9FIRM</name>
<accession>A0ABV1HG38</accession>
<feature type="domain" description="HTH arsR-type" evidence="5">
    <location>
        <begin position="24"/>
        <end position="118"/>
    </location>
</feature>
<evidence type="ECO:0000256" key="1">
    <source>
        <dbReference type="ARBA" id="ARBA00023015"/>
    </source>
</evidence>
<dbReference type="Pfam" id="PF01022">
    <property type="entry name" value="HTH_5"/>
    <property type="match status" value="1"/>
</dbReference>
<dbReference type="PRINTS" id="PR00778">
    <property type="entry name" value="HTHARSR"/>
</dbReference>
<dbReference type="InterPro" id="IPR001845">
    <property type="entry name" value="HTH_ArsR_DNA-bd_dom"/>
</dbReference>
<comment type="caution">
    <text evidence="6">The sequence shown here is derived from an EMBL/GenBank/DDBJ whole genome shotgun (WGS) entry which is preliminary data.</text>
</comment>
<evidence type="ECO:0000313" key="7">
    <source>
        <dbReference type="Proteomes" id="UP001454489"/>
    </source>
</evidence>
<dbReference type="PROSITE" id="PS00846">
    <property type="entry name" value="HTH_ARSR_1"/>
    <property type="match status" value="1"/>
</dbReference>
<organism evidence="6 7">
    <name type="scientific">Maccoyibacter intestinihominis</name>
    <dbReference type="NCBI Taxonomy" id="3133499"/>
    <lineage>
        <taxon>Bacteria</taxon>
        <taxon>Bacillati</taxon>
        <taxon>Bacillota</taxon>
        <taxon>Clostridia</taxon>
        <taxon>Lachnospirales</taxon>
        <taxon>Lachnospiraceae</taxon>
        <taxon>Maccoyibacter</taxon>
    </lineage>
</organism>
<dbReference type="PANTHER" id="PTHR43132">
    <property type="entry name" value="ARSENICAL RESISTANCE OPERON REPRESSOR ARSR-RELATED"/>
    <property type="match status" value="1"/>
</dbReference>
<dbReference type="PROSITE" id="PS50987">
    <property type="entry name" value="HTH_ARSR_2"/>
    <property type="match status" value="1"/>
</dbReference>
<keyword evidence="4" id="KW-0105">Cadmium resistance</keyword>
<dbReference type="NCBIfam" id="NF033788">
    <property type="entry name" value="HTH_metalloreg"/>
    <property type="match status" value="1"/>
</dbReference>
<dbReference type="RefSeq" id="WP_353531436.1">
    <property type="nucleotide sequence ID" value="NZ_JBBMEX010000015.1"/>
</dbReference>
<dbReference type="EMBL" id="JBBMEX010000015">
    <property type="protein sequence ID" value="MEQ2558678.1"/>
    <property type="molecule type" value="Genomic_DNA"/>
</dbReference>
<dbReference type="InterPro" id="IPR051011">
    <property type="entry name" value="Metal_resp_trans_reg"/>
</dbReference>
<proteinExistence type="predicted"/>
<dbReference type="Gene3D" id="1.10.10.10">
    <property type="entry name" value="Winged helix-like DNA-binding domain superfamily/Winged helix DNA-binding domain"/>
    <property type="match status" value="1"/>
</dbReference>
<reference evidence="6 7" key="1">
    <citation type="submission" date="2024-03" db="EMBL/GenBank/DDBJ databases">
        <title>Human intestinal bacterial collection.</title>
        <authorList>
            <person name="Pauvert C."/>
            <person name="Hitch T.C.A."/>
            <person name="Clavel T."/>
        </authorList>
    </citation>
    <scope>NUCLEOTIDE SEQUENCE [LARGE SCALE GENOMIC DNA]</scope>
    <source>
        <strain evidence="6 7">CLA-AA-H185</strain>
    </source>
</reference>
<dbReference type="InterPro" id="IPR011991">
    <property type="entry name" value="ArsR-like_HTH"/>
</dbReference>
<dbReference type="PANTHER" id="PTHR43132:SF6">
    <property type="entry name" value="HTH-TYPE TRANSCRIPTIONAL REPRESSOR CZRA"/>
    <property type="match status" value="1"/>
</dbReference>
<protein>
    <submittedName>
        <fullName evidence="6">Metalloregulator ArsR/SmtB family transcription factor</fullName>
    </submittedName>
</protein>
<dbReference type="Proteomes" id="UP001454489">
    <property type="component" value="Unassembled WGS sequence"/>
</dbReference>
<dbReference type="InterPro" id="IPR036390">
    <property type="entry name" value="WH_DNA-bd_sf"/>
</dbReference>
<evidence type="ECO:0000256" key="2">
    <source>
        <dbReference type="ARBA" id="ARBA00023125"/>
    </source>
</evidence>
<evidence type="ECO:0000313" key="6">
    <source>
        <dbReference type="EMBL" id="MEQ2558678.1"/>
    </source>
</evidence>
<dbReference type="InterPro" id="IPR036388">
    <property type="entry name" value="WH-like_DNA-bd_sf"/>
</dbReference>
<keyword evidence="3" id="KW-0804">Transcription</keyword>
<dbReference type="InterPro" id="IPR018334">
    <property type="entry name" value="ArsR_HTH"/>
</dbReference>
<gene>
    <name evidence="6" type="ORF">WMO43_12530</name>
</gene>
<dbReference type="SMART" id="SM00418">
    <property type="entry name" value="HTH_ARSR"/>
    <property type="match status" value="1"/>
</dbReference>
<dbReference type="SUPFAM" id="SSF46785">
    <property type="entry name" value="Winged helix' DNA-binding domain"/>
    <property type="match status" value="1"/>
</dbReference>
<dbReference type="CDD" id="cd00090">
    <property type="entry name" value="HTH_ARSR"/>
    <property type="match status" value="1"/>
</dbReference>
<sequence>MKKAEDSQLNYNEEAVTCVKNEMIPDEYVTKLASFFKSVSEENRVRMIFALSKREMCVNDIAAALGISQSLVSHQLKLLKLEGQVKSRREGKNVYYSLDDQHVVDIFEEALKHIMHRMEEGNKS</sequence>
<evidence type="ECO:0000256" key="3">
    <source>
        <dbReference type="ARBA" id="ARBA00023163"/>
    </source>
</evidence>
<keyword evidence="1" id="KW-0805">Transcription regulation</keyword>
<keyword evidence="2" id="KW-0238">DNA-binding</keyword>
<evidence type="ECO:0000259" key="5">
    <source>
        <dbReference type="PROSITE" id="PS50987"/>
    </source>
</evidence>
<evidence type="ECO:0000256" key="4">
    <source>
        <dbReference type="ARBA" id="ARBA00043263"/>
    </source>
</evidence>
<keyword evidence="7" id="KW-1185">Reference proteome</keyword>